<dbReference type="RefSeq" id="WP_148454761.1">
    <property type="nucleotide sequence ID" value="NZ_VSDO01000004.1"/>
</dbReference>
<accession>A0A5D0CQY8</accession>
<dbReference type="AlphaFoldDB" id="A0A5D0CQY8"/>
<name>A0A5D0CQY8_9BACL</name>
<keyword evidence="3" id="KW-0408">Iron</keyword>
<dbReference type="InterPro" id="IPR007197">
    <property type="entry name" value="rSAM"/>
</dbReference>
<dbReference type="GO" id="GO:0003824">
    <property type="term" value="F:catalytic activity"/>
    <property type="evidence" value="ECO:0007669"/>
    <property type="project" value="InterPro"/>
</dbReference>
<feature type="domain" description="Radical SAM core" evidence="5">
    <location>
        <begin position="10"/>
        <end position="143"/>
    </location>
</feature>
<comment type="caution">
    <text evidence="6">The sequence shown here is derived from an EMBL/GenBank/DDBJ whole genome shotgun (WGS) entry which is preliminary data.</text>
</comment>
<gene>
    <name evidence="6" type="ORF">FRY98_18530</name>
</gene>
<evidence type="ECO:0000256" key="2">
    <source>
        <dbReference type="ARBA" id="ARBA00022723"/>
    </source>
</evidence>
<sequence>MSYYMLALLYTYNCCASCDICTYYCAPKREEKMELEEAMRYVREGKELGMRMLGVAGGEPLLYLDEILELSSYANGLGMNITLTSNGYWGSSFDRAYVILDALRNVGVRHIKISSDEFHGRYIPYENIANVLNAAKELQVKIVLGCTSLKNSSRLKGLLEHIQDAATGVILMEQTCYPIGRAREMFRKEDFIRENRAMTSCRDSGMLIVTPEGNVYPCGSMCSNVPGRLTGSLAEQSMASLIERAEQDRHNRFIRKHGVQPYYDYIKEHNIPIPLEENLVDTCHACYELFRDERWLPELDKVVERLESAYGAARG</sequence>
<dbReference type="PANTHER" id="PTHR11228:SF34">
    <property type="entry name" value="TUNGSTEN-CONTAINING ALDEHYDE FERREDOXIN OXIDOREDUCTASE COFACTOR MODIFYING PROTEIN"/>
    <property type="match status" value="1"/>
</dbReference>
<keyword evidence="1" id="KW-0949">S-adenosyl-L-methionine</keyword>
<dbReference type="CDD" id="cd01335">
    <property type="entry name" value="Radical_SAM"/>
    <property type="match status" value="1"/>
</dbReference>
<keyword evidence="2" id="KW-0479">Metal-binding</keyword>
<dbReference type="OrthoDB" id="6457556at2"/>
<protein>
    <submittedName>
        <fullName evidence="6">Radical SAM protein</fullName>
    </submittedName>
</protein>
<dbReference type="GO" id="GO:0051536">
    <property type="term" value="F:iron-sulfur cluster binding"/>
    <property type="evidence" value="ECO:0007669"/>
    <property type="project" value="UniProtKB-KW"/>
</dbReference>
<dbReference type="InterPro" id="IPR013785">
    <property type="entry name" value="Aldolase_TIM"/>
</dbReference>
<proteinExistence type="predicted"/>
<evidence type="ECO:0000313" key="6">
    <source>
        <dbReference type="EMBL" id="TYA11187.1"/>
    </source>
</evidence>
<dbReference type="Proteomes" id="UP000325218">
    <property type="component" value="Unassembled WGS sequence"/>
</dbReference>
<evidence type="ECO:0000256" key="3">
    <source>
        <dbReference type="ARBA" id="ARBA00023004"/>
    </source>
</evidence>
<dbReference type="InterPro" id="IPR050377">
    <property type="entry name" value="Radical_SAM_PqqE_MftC-like"/>
</dbReference>
<evidence type="ECO:0000256" key="4">
    <source>
        <dbReference type="ARBA" id="ARBA00023014"/>
    </source>
</evidence>
<dbReference type="SUPFAM" id="SSF102114">
    <property type="entry name" value="Radical SAM enzymes"/>
    <property type="match status" value="1"/>
</dbReference>
<organism evidence="6 7">
    <name type="scientific">Paenibacillus faecis</name>
    <dbReference type="NCBI Taxonomy" id="862114"/>
    <lineage>
        <taxon>Bacteria</taxon>
        <taxon>Bacillati</taxon>
        <taxon>Bacillota</taxon>
        <taxon>Bacilli</taxon>
        <taxon>Bacillales</taxon>
        <taxon>Paenibacillaceae</taxon>
        <taxon>Paenibacillus</taxon>
    </lineage>
</organism>
<dbReference type="EMBL" id="VSDO01000004">
    <property type="protein sequence ID" value="TYA11187.1"/>
    <property type="molecule type" value="Genomic_DNA"/>
</dbReference>
<dbReference type="PANTHER" id="PTHR11228">
    <property type="entry name" value="RADICAL SAM DOMAIN PROTEIN"/>
    <property type="match status" value="1"/>
</dbReference>
<dbReference type="InterPro" id="IPR058240">
    <property type="entry name" value="rSAM_sf"/>
</dbReference>
<evidence type="ECO:0000256" key="1">
    <source>
        <dbReference type="ARBA" id="ARBA00022691"/>
    </source>
</evidence>
<evidence type="ECO:0000313" key="7">
    <source>
        <dbReference type="Proteomes" id="UP000325218"/>
    </source>
</evidence>
<evidence type="ECO:0000259" key="5">
    <source>
        <dbReference type="Pfam" id="PF04055"/>
    </source>
</evidence>
<dbReference type="Gene3D" id="3.20.20.70">
    <property type="entry name" value="Aldolase class I"/>
    <property type="match status" value="1"/>
</dbReference>
<dbReference type="SFLD" id="SFLDS00029">
    <property type="entry name" value="Radical_SAM"/>
    <property type="match status" value="1"/>
</dbReference>
<reference evidence="6 7" key="1">
    <citation type="submission" date="2019-08" db="EMBL/GenBank/DDBJ databases">
        <title>Genome sequencing of Paenibacillus faecis DSM 23593(T).</title>
        <authorList>
            <person name="Kook J.-K."/>
            <person name="Park S.-N."/>
            <person name="Lim Y.K."/>
        </authorList>
    </citation>
    <scope>NUCLEOTIDE SEQUENCE [LARGE SCALE GENOMIC DNA]</scope>
    <source>
        <strain evidence="6 7">DSM 23593</strain>
    </source>
</reference>
<keyword evidence="7" id="KW-1185">Reference proteome</keyword>
<keyword evidence="4" id="KW-0411">Iron-sulfur</keyword>
<dbReference type="Pfam" id="PF04055">
    <property type="entry name" value="Radical_SAM"/>
    <property type="match status" value="1"/>
</dbReference>
<dbReference type="GO" id="GO:0046872">
    <property type="term" value="F:metal ion binding"/>
    <property type="evidence" value="ECO:0007669"/>
    <property type="project" value="UniProtKB-KW"/>
</dbReference>